<reference evidence="1 2" key="1">
    <citation type="submission" date="2018-09" db="EMBL/GenBank/DDBJ databases">
        <title>Genomic Encyclopedia of Type Strains, Phase III (KMG-III): the genomes of soil and plant-associated and newly described type strains.</title>
        <authorList>
            <person name="Whitman W."/>
        </authorList>
    </citation>
    <scope>NUCLEOTIDE SEQUENCE [LARGE SCALE GENOMIC DNA]</scope>
    <source>
        <strain evidence="1 2">CECT 7938</strain>
    </source>
</reference>
<dbReference type="Proteomes" id="UP000286246">
    <property type="component" value="Unassembled WGS sequence"/>
</dbReference>
<evidence type="ECO:0000313" key="1">
    <source>
        <dbReference type="EMBL" id="RKE52414.1"/>
    </source>
</evidence>
<proteinExistence type="predicted"/>
<protein>
    <submittedName>
        <fullName evidence="1">Uncharacterized protein</fullName>
    </submittedName>
</protein>
<sequence length="985" mass="113018">MFLLLVLAFFCFIKAYSQTIEQYNRFQYHQYKWKVLSLSGYRICFPAGCDSLASFTSVQLPGIAAAVKKNMGNSVKEEANIILYPSVDQLYESNIGLYENGIQAFPTIYLKGSRMMVAFAGSYERFREQLAEAWVRMVWEEQFKNDLEEQALSKKQMMPAWFKEGAIAWFAHDWQIRDEDALLRMLPEQTQGWSSLAAAEPRLAGQAFCYFLAQKYRPDAAMQLLFQMRSGKSLSRAVRLVAKRPLDTLTAQCFAFFQSRMPVGAATKITDSLEYKVKGFYPGSPLLRLEYSADHKQVAYIMERDHKRKLYITTADRLSLQIKAGKATAVYALPPWISGHDADPYPLLHWSEEDKKWYTVQPEQGLVQVKRYNPGGLYADRRKLYGVDGVNTLLTWSRDRWLLAAYRRAKSDIVLYHAGKLRFTPLTDDQDDNTELATDDSKSLLIYRSGYPADSLYHKDSLTKAYGIYTKAAGDAGNYTAKIPDLLFRKDSAYISWHNPEGLTHNELRVQQTVDGTARYDTLRLQQHVGSVSSSLPSPWLKDYLKDKRGRDSLAALEQKWKQEDEGSVLSAILKGNNSKEQAKKQKDSTAFALAYTSKKVRPYILQLYSAYFSARINNDYYINRLQPYQNYLGTFKFPDVSAMVSGGFSDLFDNHHFNIGYRMPAGSEGSDFFFRYENTAKKLDWHILFFRKVESLQPDAQRDWKDELGRPYPQQAKVRTHYYELGLHYPIRYDWSLDFTAAARRDRTVFLASDRYSLNYEALQTWWNINNLSLSVNKLHPTIPFLYRGWEAKLMVDGMVSTGKKATVLYGSIFKFSYHQPLYRDINLVVQANAGHSGGQSKILYNFGGLDNNIVPRVDTSVRFSQNAPYAFQSLVTPFRGYKQNSLYGSSYALLNIDLYIPLFNRLIPLRTPISALNNLQLGLFTDIAATSRTRDYLPFSPSHLQSFGCSARTLLAGYSIRFDIAWPQAGFSMQPVWYVSFKL</sequence>
<comment type="caution">
    <text evidence="1">The sequence shown here is derived from an EMBL/GenBank/DDBJ whole genome shotgun (WGS) entry which is preliminary data.</text>
</comment>
<dbReference type="AlphaFoldDB" id="A0A420B6P0"/>
<keyword evidence="2" id="KW-1185">Reference proteome</keyword>
<gene>
    <name evidence="1" type="ORF">DFQ12_2650</name>
</gene>
<accession>A0A420B6P0</accession>
<evidence type="ECO:0000313" key="2">
    <source>
        <dbReference type="Proteomes" id="UP000286246"/>
    </source>
</evidence>
<dbReference type="EMBL" id="RAPY01000002">
    <property type="protein sequence ID" value="RKE52414.1"/>
    <property type="molecule type" value="Genomic_DNA"/>
</dbReference>
<organism evidence="1 2">
    <name type="scientific">Sphingobacterium detergens</name>
    <dbReference type="NCBI Taxonomy" id="1145106"/>
    <lineage>
        <taxon>Bacteria</taxon>
        <taxon>Pseudomonadati</taxon>
        <taxon>Bacteroidota</taxon>
        <taxon>Sphingobacteriia</taxon>
        <taxon>Sphingobacteriales</taxon>
        <taxon>Sphingobacteriaceae</taxon>
        <taxon>Sphingobacterium</taxon>
    </lineage>
</organism>
<name>A0A420B6P0_SPHD1</name>
<dbReference type="SUPFAM" id="SSF82171">
    <property type="entry name" value="DPP6 N-terminal domain-like"/>
    <property type="match status" value="1"/>
</dbReference>